<proteinExistence type="predicted"/>
<evidence type="ECO:0000313" key="3">
    <source>
        <dbReference type="EMBL" id="NIZ46817.1"/>
    </source>
</evidence>
<dbReference type="SMART" id="SM00028">
    <property type="entry name" value="TPR"/>
    <property type="match status" value="2"/>
</dbReference>
<dbReference type="InterPro" id="IPR011990">
    <property type="entry name" value="TPR-like_helical_dom_sf"/>
</dbReference>
<dbReference type="AlphaFoldDB" id="A0A968KXS5"/>
<name>A0A968KXS5_9SPIO</name>
<dbReference type="Gene3D" id="1.25.40.10">
    <property type="entry name" value="Tetratricopeptide repeat domain"/>
    <property type="match status" value="2"/>
</dbReference>
<keyword evidence="2" id="KW-0472">Membrane</keyword>
<dbReference type="Proteomes" id="UP000752013">
    <property type="component" value="Unassembled WGS sequence"/>
</dbReference>
<keyword evidence="4" id="KW-1185">Reference proteome</keyword>
<dbReference type="PROSITE" id="PS50005">
    <property type="entry name" value="TPR"/>
    <property type="match status" value="1"/>
</dbReference>
<evidence type="ECO:0008006" key="5">
    <source>
        <dbReference type="Google" id="ProtNLM"/>
    </source>
</evidence>
<dbReference type="SUPFAM" id="SSF48452">
    <property type="entry name" value="TPR-like"/>
    <property type="match status" value="1"/>
</dbReference>
<accession>A0A968KXS5</accession>
<gene>
    <name evidence="3" type="ORF">HCT46_02635</name>
</gene>
<keyword evidence="2" id="KW-1133">Transmembrane helix</keyword>
<keyword evidence="1" id="KW-0802">TPR repeat</keyword>
<dbReference type="EMBL" id="JAATLK010000001">
    <property type="protein sequence ID" value="NIZ46817.1"/>
    <property type="molecule type" value="Genomic_DNA"/>
</dbReference>
<dbReference type="InterPro" id="IPR019734">
    <property type="entry name" value="TPR_rpt"/>
</dbReference>
<protein>
    <recommendedName>
        <fullName evidence="5">Tetratricopeptide repeat protein</fullName>
    </recommendedName>
</protein>
<evidence type="ECO:0000313" key="4">
    <source>
        <dbReference type="Proteomes" id="UP000752013"/>
    </source>
</evidence>
<feature type="repeat" description="TPR" evidence="1">
    <location>
        <begin position="248"/>
        <end position="281"/>
    </location>
</feature>
<evidence type="ECO:0000256" key="2">
    <source>
        <dbReference type="SAM" id="Phobius"/>
    </source>
</evidence>
<evidence type="ECO:0000256" key="1">
    <source>
        <dbReference type="PROSITE-ProRule" id="PRU00339"/>
    </source>
</evidence>
<keyword evidence="2" id="KW-0812">Transmembrane</keyword>
<comment type="caution">
    <text evidence="3">The sequence shown here is derived from an EMBL/GenBank/DDBJ whole genome shotgun (WGS) entry which is preliminary data.</text>
</comment>
<reference evidence="3" key="1">
    <citation type="submission" date="2020-03" db="EMBL/GenBank/DDBJ databases">
        <title>Spirochaetal bacteria isolated from arthropods constitute a novel genus Entomospira genus novum within the order Spirochaetales.</title>
        <authorList>
            <person name="Grana-Miraglia L."/>
            <person name="Sikutova S."/>
            <person name="Fingerle V."/>
            <person name="Sing A."/>
            <person name="Castillo-Ramirez S."/>
            <person name="Margos G."/>
            <person name="Rudolf I."/>
        </authorList>
    </citation>
    <scope>NUCLEOTIDE SEQUENCE</scope>
    <source>
        <strain evidence="3">BR208</strain>
    </source>
</reference>
<feature type="transmembrane region" description="Helical" evidence="2">
    <location>
        <begin position="9"/>
        <end position="29"/>
    </location>
</feature>
<dbReference type="RefSeq" id="WP_167703263.1">
    <property type="nucleotide sequence ID" value="NZ_CP118168.1"/>
</dbReference>
<sequence length="537" mass="62174">MRDAPIKIGYFLLVLLVLYGVWSFFFRIMGNNNINELLYYTDIAISQSEYRQATQYLKSINRRGLSAYDRLRILSRVFQVGTHTNDFTYLEKESLLAINAYKDREDFKAFHVFALLENDKPKPARALAEKSLYDLRFKDIRSRAILVNLFSQSESPFSAAEEALLSQLNSSYYLEIAKLLNEPILYFNSALLLLREGKSDQARTLLPFFIMSQEIPITKRAILAYELGYYDQAFDLLNTIPPAQLHNIESILLLADLHLKRDNPIIALELYRTALSLDPQYSSIPWLNVALLTEQFYPNSQDSVLALLEQGFNQFSDEYRLLLAVTERLPNTRVAIAQLESFIQKFPNNAYVYLFWLNEFTMENQLETISSKLWDLFNHDPFNDDLARYMIWFLLGQKNFMDAQLIIERFKGENTSWIDEYQALIYALNEDFKGASSLIAQAGPSWENLYNQAIIMTMNYDIEQAIQSLISAAALYRGMHPSHFNATKFAMIQAKLAEVYLLDDRHSLAETAAREALRHDEDNSLALQILQKLSRIK</sequence>
<organism evidence="3 4">
    <name type="scientific">Entomospira nematocerorum</name>
    <dbReference type="NCBI Taxonomy" id="2719987"/>
    <lineage>
        <taxon>Bacteria</taxon>
        <taxon>Pseudomonadati</taxon>
        <taxon>Spirochaetota</taxon>
        <taxon>Spirochaetia</taxon>
        <taxon>Spirochaetales</taxon>
        <taxon>Spirochaetaceae</taxon>
        <taxon>Entomospira</taxon>
    </lineage>
</organism>